<evidence type="ECO:0000256" key="2">
    <source>
        <dbReference type="ARBA" id="ARBA00022490"/>
    </source>
</evidence>
<accession>A0ABV7R9N8</accession>
<evidence type="ECO:0000313" key="7">
    <source>
        <dbReference type="EMBL" id="MFC3529877.1"/>
    </source>
</evidence>
<evidence type="ECO:0000256" key="3">
    <source>
        <dbReference type="ARBA" id="ARBA00022670"/>
    </source>
</evidence>
<dbReference type="Proteomes" id="UP001595721">
    <property type="component" value="Unassembled WGS sequence"/>
</dbReference>
<protein>
    <recommendedName>
        <fullName evidence="6">ATP-dependent Clp protease proteolytic subunit</fullName>
    </recommendedName>
</protein>
<dbReference type="PANTHER" id="PTHR10381">
    <property type="entry name" value="ATP-DEPENDENT CLP PROTEASE PROTEOLYTIC SUBUNIT"/>
    <property type="match status" value="1"/>
</dbReference>
<keyword evidence="3 7" id="KW-0645">Protease</keyword>
<dbReference type="CDD" id="cd07016">
    <property type="entry name" value="S14_ClpP_1"/>
    <property type="match status" value="1"/>
</dbReference>
<dbReference type="NCBIfam" id="NF045542">
    <property type="entry name" value="Clp_rel_HeadMat"/>
    <property type="match status" value="1"/>
</dbReference>
<dbReference type="InterPro" id="IPR001907">
    <property type="entry name" value="ClpP"/>
</dbReference>
<dbReference type="SUPFAM" id="SSF52096">
    <property type="entry name" value="ClpP/crotonase"/>
    <property type="match status" value="1"/>
</dbReference>
<keyword evidence="8" id="KW-1185">Reference proteome</keyword>
<evidence type="ECO:0000313" key="8">
    <source>
        <dbReference type="Proteomes" id="UP001595721"/>
    </source>
</evidence>
<dbReference type="GO" id="GO:0008233">
    <property type="term" value="F:peptidase activity"/>
    <property type="evidence" value="ECO:0007669"/>
    <property type="project" value="UniProtKB-KW"/>
</dbReference>
<keyword evidence="4 7" id="KW-0378">Hydrolase</keyword>
<evidence type="ECO:0000256" key="6">
    <source>
        <dbReference type="RuleBase" id="RU003567"/>
    </source>
</evidence>
<evidence type="ECO:0000256" key="5">
    <source>
        <dbReference type="ARBA" id="ARBA00022825"/>
    </source>
</evidence>
<dbReference type="PANTHER" id="PTHR10381:SF70">
    <property type="entry name" value="ATP-DEPENDENT CLP PROTEASE PROTEOLYTIC SUBUNIT"/>
    <property type="match status" value="1"/>
</dbReference>
<organism evidence="7 8">
    <name type="scientific">Paracoccus mangrovi</name>
    <dbReference type="NCBI Taxonomy" id="1715645"/>
    <lineage>
        <taxon>Bacteria</taxon>
        <taxon>Pseudomonadati</taxon>
        <taxon>Pseudomonadota</taxon>
        <taxon>Alphaproteobacteria</taxon>
        <taxon>Rhodobacterales</taxon>
        <taxon>Paracoccaceae</taxon>
        <taxon>Paracoccus</taxon>
    </lineage>
</organism>
<dbReference type="InterPro" id="IPR023562">
    <property type="entry name" value="ClpP/TepA"/>
</dbReference>
<dbReference type="EMBL" id="JBHRXJ010000016">
    <property type="protein sequence ID" value="MFC3529877.1"/>
    <property type="molecule type" value="Genomic_DNA"/>
</dbReference>
<gene>
    <name evidence="7" type="ORF">ACFOMH_17010</name>
</gene>
<comment type="similarity">
    <text evidence="1 6">Belongs to the peptidase S14 family.</text>
</comment>
<proteinExistence type="inferred from homology"/>
<dbReference type="PRINTS" id="PR00127">
    <property type="entry name" value="CLPPROTEASEP"/>
</dbReference>
<evidence type="ECO:0000256" key="1">
    <source>
        <dbReference type="ARBA" id="ARBA00007039"/>
    </source>
</evidence>
<keyword evidence="5" id="KW-0720">Serine protease</keyword>
<sequence length="289" mass="30293">MSLRDLPAGPALPRPAAFQADAPSDALVRWAEMPVAAQVTSVTESDSTITIFDVIGEDDMGGGVSLRRIAAVLRRIGPQAVTVQINSPGGDMFEGIAIYNLLRAHPAAVTVEVLGLAASAASIIAMAGDEIHMSPGSFLMLHNAWGVVIGNRHDMAEAAALFETFDAALTEIYVARSGRSPGEIATLLNAETFLSAEEAIAAGMADGMVEGGDKLPRAEAVPRITAPIRPDIHARRRIDAALAGQGIPRSERRAMMRQIGGMRDAAATAMPDAGLDPAALRQLIDTIRS</sequence>
<evidence type="ECO:0000256" key="4">
    <source>
        <dbReference type="ARBA" id="ARBA00022801"/>
    </source>
</evidence>
<dbReference type="Gene3D" id="3.90.226.10">
    <property type="entry name" value="2-enoyl-CoA Hydratase, Chain A, domain 1"/>
    <property type="match status" value="1"/>
</dbReference>
<reference evidence="8" key="1">
    <citation type="journal article" date="2019" name="Int. J. Syst. Evol. Microbiol.">
        <title>The Global Catalogue of Microorganisms (GCM) 10K type strain sequencing project: providing services to taxonomists for standard genome sequencing and annotation.</title>
        <authorList>
            <consortium name="The Broad Institute Genomics Platform"/>
            <consortium name="The Broad Institute Genome Sequencing Center for Infectious Disease"/>
            <person name="Wu L."/>
            <person name="Ma J."/>
        </authorList>
    </citation>
    <scope>NUCLEOTIDE SEQUENCE [LARGE SCALE GENOMIC DNA]</scope>
    <source>
        <strain evidence="8">KCTC 42899</strain>
    </source>
</reference>
<comment type="caution">
    <text evidence="7">The sequence shown here is derived from an EMBL/GenBank/DDBJ whole genome shotgun (WGS) entry which is preliminary data.</text>
</comment>
<dbReference type="RefSeq" id="WP_377745994.1">
    <property type="nucleotide sequence ID" value="NZ_JBHRXJ010000016.1"/>
</dbReference>
<keyword evidence="2" id="KW-0963">Cytoplasm</keyword>
<dbReference type="GO" id="GO:0006508">
    <property type="term" value="P:proteolysis"/>
    <property type="evidence" value="ECO:0007669"/>
    <property type="project" value="UniProtKB-KW"/>
</dbReference>
<dbReference type="Pfam" id="PF00574">
    <property type="entry name" value="CLP_protease"/>
    <property type="match status" value="1"/>
</dbReference>
<name>A0ABV7R9N8_9RHOB</name>
<dbReference type="InterPro" id="IPR029045">
    <property type="entry name" value="ClpP/crotonase-like_dom_sf"/>
</dbReference>